<feature type="non-terminal residue" evidence="1">
    <location>
        <position position="133"/>
    </location>
</feature>
<accession>A0AAD9PWV6</accession>
<dbReference type="AlphaFoldDB" id="A0AAD9PWV6"/>
<dbReference type="Proteomes" id="UP001249851">
    <property type="component" value="Unassembled WGS sequence"/>
</dbReference>
<evidence type="ECO:0008006" key="3">
    <source>
        <dbReference type="Google" id="ProtNLM"/>
    </source>
</evidence>
<sequence>AEREHYNQQICENKNNSGAMWKTIRSALPNKSGRPSFTKDTDTLVNEFNRFFISVGQKAADDSAELARLHDLPTTPVYLGSTHCDELHIYKAMDKKEITALLLIDLSKAFESICHRTLLTKLKGLGASNEALN</sequence>
<proteinExistence type="predicted"/>
<gene>
    <name evidence="1" type="ORF">P5673_029001</name>
</gene>
<keyword evidence="2" id="KW-1185">Reference proteome</keyword>
<evidence type="ECO:0000313" key="1">
    <source>
        <dbReference type="EMBL" id="KAK2550311.1"/>
    </source>
</evidence>
<reference evidence="1" key="1">
    <citation type="journal article" date="2023" name="G3 (Bethesda)">
        <title>Whole genome assembly and annotation of the endangered Caribbean coral Acropora cervicornis.</title>
        <authorList>
            <person name="Selwyn J.D."/>
            <person name="Vollmer S.V."/>
        </authorList>
    </citation>
    <scope>NUCLEOTIDE SEQUENCE</scope>
    <source>
        <strain evidence="1">K2</strain>
    </source>
</reference>
<evidence type="ECO:0000313" key="2">
    <source>
        <dbReference type="Proteomes" id="UP001249851"/>
    </source>
</evidence>
<name>A0AAD9PWV6_ACRCE</name>
<feature type="non-terminal residue" evidence="1">
    <location>
        <position position="1"/>
    </location>
</feature>
<dbReference type="EMBL" id="JARQWQ010000112">
    <property type="protein sequence ID" value="KAK2550311.1"/>
    <property type="molecule type" value="Genomic_DNA"/>
</dbReference>
<comment type="caution">
    <text evidence="1">The sequence shown here is derived from an EMBL/GenBank/DDBJ whole genome shotgun (WGS) entry which is preliminary data.</text>
</comment>
<protein>
    <recommendedName>
        <fullName evidence="3">Reverse transcriptase</fullName>
    </recommendedName>
</protein>
<reference evidence="1" key="2">
    <citation type="journal article" date="2023" name="Science">
        <title>Genomic signatures of disease resistance in endangered staghorn corals.</title>
        <authorList>
            <person name="Vollmer S.V."/>
            <person name="Selwyn J.D."/>
            <person name="Despard B.A."/>
            <person name="Roesel C.L."/>
        </authorList>
    </citation>
    <scope>NUCLEOTIDE SEQUENCE</scope>
    <source>
        <strain evidence="1">K2</strain>
    </source>
</reference>
<organism evidence="1 2">
    <name type="scientific">Acropora cervicornis</name>
    <name type="common">Staghorn coral</name>
    <dbReference type="NCBI Taxonomy" id="6130"/>
    <lineage>
        <taxon>Eukaryota</taxon>
        <taxon>Metazoa</taxon>
        <taxon>Cnidaria</taxon>
        <taxon>Anthozoa</taxon>
        <taxon>Hexacorallia</taxon>
        <taxon>Scleractinia</taxon>
        <taxon>Astrocoeniina</taxon>
        <taxon>Acroporidae</taxon>
        <taxon>Acropora</taxon>
    </lineage>
</organism>